<dbReference type="AlphaFoldDB" id="G8JSM7"/>
<evidence type="ECO:0000259" key="9">
    <source>
        <dbReference type="PROSITE" id="PS50942"/>
    </source>
</evidence>
<dbReference type="InParanoid" id="G8JSM7"/>
<feature type="compositionally biased region" description="Low complexity" evidence="8">
    <location>
        <begin position="365"/>
        <end position="375"/>
    </location>
</feature>
<dbReference type="KEGG" id="erc:Ecym_4731"/>
<dbReference type="GO" id="GO:0005768">
    <property type="term" value="C:endosome"/>
    <property type="evidence" value="ECO:0007669"/>
    <property type="project" value="TreeGrafter"/>
</dbReference>
<accession>G8JSM7</accession>
<feature type="compositionally biased region" description="Polar residues" evidence="8">
    <location>
        <begin position="493"/>
        <end position="508"/>
    </location>
</feature>
<evidence type="ECO:0000256" key="6">
    <source>
        <dbReference type="ARBA" id="ARBA00023121"/>
    </source>
</evidence>
<proteinExistence type="inferred from homology"/>
<dbReference type="HOGENOM" id="CLU_012678_0_1_1"/>
<dbReference type="FunFam" id="1.25.40.90:FF:000006">
    <property type="entry name" value="Clathrin interactor 1"/>
    <property type="match status" value="1"/>
</dbReference>
<keyword evidence="6" id="KW-0446">Lipid-binding</keyword>
<dbReference type="OrthoDB" id="4033880at2759"/>
<dbReference type="CDD" id="cd16991">
    <property type="entry name" value="ENTH_Ent1_Ent2"/>
    <property type="match status" value="1"/>
</dbReference>
<dbReference type="InterPro" id="IPR013809">
    <property type="entry name" value="ENTH"/>
</dbReference>
<dbReference type="GO" id="GO:0007015">
    <property type="term" value="P:actin filament organization"/>
    <property type="evidence" value="ECO:0007669"/>
    <property type="project" value="TreeGrafter"/>
</dbReference>
<sequence>MSKQLLRSAKNVMNGYSQAQVLVRNATSNDEYGPSLDQMEELAERTYSAVEFFEIMVMLDRRLNDKPKNWRHVAKSLTVTDYLVRTGAEACVDWARENMFIIRKLTEFVHVDESSGTDHGQLIRVKAKELIALLRDDERLKEERNLRLGRGKKNPQNVPETNPDGVDPDLKRALEESRITAEEEERRRKLAEKTEDAEELQAALQLSKEEEELRKLRELQQQREQQMAFWQQQQVQQVQYQQQPMYYDIFGNPITLEEYLQYQQQQEQAQQQQLAQQQLLAQQLAEQQASADYYAQQQFLAQQRQMAEQQYLAQKQYLSQQQQPLQSGVNNPFSLNNMHKLESENYEKTASTSFGSPPGGTAGRSSSSTPLQQQPPQKPFPQTQPPSQSQSQPQSQPQQLQATRTGNQSISDKYGELNALLATGTGIDTFGNTGQARISSQHTKTETFINSHGTGFKQVSNEPPKHNPFLTTQYTGLPSTNIVPSHTGYGFGNASSFQQTASKPNDQGMSLIDL</sequence>
<dbReference type="GO" id="GO:0005886">
    <property type="term" value="C:plasma membrane"/>
    <property type="evidence" value="ECO:0007669"/>
    <property type="project" value="TreeGrafter"/>
</dbReference>
<dbReference type="GO" id="GO:0030276">
    <property type="term" value="F:clathrin binding"/>
    <property type="evidence" value="ECO:0007669"/>
    <property type="project" value="TreeGrafter"/>
</dbReference>
<organism evidence="10 11">
    <name type="scientific">Eremothecium cymbalariae (strain CBS 270.75 / DBVPG 7215 / KCTC 17166 / NRRL Y-17582)</name>
    <name type="common">Yeast</name>
    <dbReference type="NCBI Taxonomy" id="931890"/>
    <lineage>
        <taxon>Eukaryota</taxon>
        <taxon>Fungi</taxon>
        <taxon>Dikarya</taxon>
        <taxon>Ascomycota</taxon>
        <taxon>Saccharomycotina</taxon>
        <taxon>Saccharomycetes</taxon>
        <taxon>Saccharomycetales</taxon>
        <taxon>Saccharomycetaceae</taxon>
        <taxon>Eremothecium</taxon>
    </lineage>
</organism>
<feature type="compositionally biased region" description="Low complexity" evidence="8">
    <location>
        <begin position="385"/>
        <end position="401"/>
    </location>
</feature>
<dbReference type="SUPFAM" id="SSF48464">
    <property type="entry name" value="ENTH/VHS domain"/>
    <property type="match status" value="1"/>
</dbReference>
<evidence type="ECO:0000313" key="11">
    <source>
        <dbReference type="Proteomes" id="UP000006790"/>
    </source>
</evidence>
<keyword evidence="7" id="KW-0175">Coiled coil</keyword>
<dbReference type="EMBL" id="CP002500">
    <property type="protein sequence ID" value="AET39749.1"/>
    <property type="molecule type" value="Genomic_DNA"/>
</dbReference>
<dbReference type="OMA" id="QQAQMTG"/>
<gene>
    <name evidence="10" type="ordered locus">Ecym_4731</name>
</gene>
<protein>
    <recommendedName>
        <fullName evidence="9">ENTH domain-containing protein</fullName>
    </recommendedName>
</protein>
<evidence type="ECO:0000256" key="2">
    <source>
        <dbReference type="ARBA" id="ARBA00004496"/>
    </source>
</evidence>
<dbReference type="PANTHER" id="PTHR12276">
    <property type="entry name" value="EPSIN/ENT-RELATED"/>
    <property type="match status" value="1"/>
</dbReference>
<reference evidence="11" key="1">
    <citation type="journal article" date="2012" name="G3 (Bethesda)">
        <title>Pichia sorbitophila, an interspecies yeast hybrid reveals early steps of genome resolution following polyploidization.</title>
        <authorList>
            <person name="Leh Louis V."/>
            <person name="Despons L."/>
            <person name="Friedrich A."/>
            <person name="Martin T."/>
            <person name="Durrens P."/>
            <person name="Casaregola S."/>
            <person name="Neuveglise C."/>
            <person name="Fairhead C."/>
            <person name="Marck C."/>
            <person name="Cruz J.A."/>
            <person name="Straub M.L."/>
            <person name="Kugler V."/>
            <person name="Sacerdot C."/>
            <person name="Uzunov Z."/>
            <person name="Thierry A."/>
            <person name="Weiss S."/>
            <person name="Bleykasten C."/>
            <person name="De Montigny J."/>
            <person name="Jacques N."/>
            <person name="Jung P."/>
            <person name="Lemaire M."/>
            <person name="Mallet S."/>
            <person name="Morel G."/>
            <person name="Richard G.F."/>
            <person name="Sarkar A."/>
            <person name="Savel G."/>
            <person name="Schacherer J."/>
            <person name="Seret M.L."/>
            <person name="Talla E."/>
            <person name="Samson G."/>
            <person name="Jubin C."/>
            <person name="Poulain J."/>
            <person name="Vacherie B."/>
            <person name="Barbe V."/>
            <person name="Pelletier E."/>
            <person name="Sherman D.J."/>
            <person name="Westhof E."/>
            <person name="Weissenbach J."/>
            <person name="Baret P.V."/>
            <person name="Wincker P."/>
            <person name="Gaillardin C."/>
            <person name="Dujon B."/>
            <person name="Souciet J.L."/>
        </authorList>
    </citation>
    <scope>NUCLEOTIDE SEQUENCE [LARGE SCALE GENOMIC DNA]</scope>
    <source>
        <strain evidence="11">CBS 270.75 / DBVPG 7215 / KCTC 17166 / NRRL Y-17582</strain>
    </source>
</reference>
<dbReference type="GO" id="GO:0006897">
    <property type="term" value="P:endocytosis"/>
    <property type="evidence" value="ECO:0007669"/>
    <property type="project" value="TreeGrafter"/>
</dbReference>
<feature type="region of interest" description="Disordered" evidence="8">
    <location>
        <begin position="491"/>
        <end position="514"/>
    </location>
</feature>
<comment type="subcellular location">
    <subcellularLocation>
        <location evidence="2">Cytoplasm</location>
    </subcellularLocation>
    <subcellularLocation>
        <location evidence="1">Membrane</location>
        <topology evidence="1">Peripheral membrane protein</topology>
    </subcellularLocation>
</comment>
<evidence type="ECO:0000256" key="1">
    <source>
        <dbReference type="ARBA" id="ARBA00004170"/>
    </source>
</evidence>
<feature type="domain" description="ENTH" evidence="9">
    <location>
        <begin position="11"/>
        <end position="144"/>
    </location>
</feature>
<dbReference type="FunCoup" id="G8JSM7">
    <property type="interactions" value="149"/>
</dbReference>
<dbReference type="GeneID" id="11472877"/>
<dbReference type="PROSITE" id="PS50330">
    <property type="entry name" value="UIM"/>
    <property type="match status" value="2"/>
</dbReference>
<dbReference type="Proteomes" id="UP000006790">
    <property type="component" value="Chromosome 4"/>
</dbReference>
<evidence type="ECO:0000256" key="4">
    <source>
        <dbReference type="ARBA" id="ARBA00022490"/>
    </source>
</evidence>
<dbReference type="eggNOG" id="KOG2056">
    <property type="taxonomic scope" value="Eukaryota"/>
</dbReference>
<evidence type="ECO:0000313" key="10">
    <source>
        <dbReference type="EMBL" id="AET39749.1"/>
    </source>
</evidence>
<evidence type="ECO:0000256" key="7">
    <source>
        <dbReference type="SAM" id="Coils"/>
    </source>
</evidence>
<feature type="region of interest" description="Disordered" evidence="8">
    <location>
        <begin position="145"/>
        <end position="170"/>
    </location>
</feature>
<dbReference type="SMART" id="SM00726">
    <property type="entry name" value="UIM"/>
    <property type="match status" value="2"/>
</dbReference>
<keyword evidence="5" id="KW-0597">Phosphoprotein</keyword>
<dbReference type="InterPro" id="IPR003903">
    <property type="entry name" value="UIM_dom"/>
</dbReference>
<evidence type="ECO:0000256" key="3">
    <source>
        <dbReference type="ARBA" id="ARBA00010130"/>
    </source>
</evidence>
<dbReference type="Gene3D" id="1.25.40.90">
    <property type="match status" value="1"/>
</dbReference>
<comment type="similarity">
    <text evidence="3">Belongs to the epsin family.</text>
</comment>
<name>G8JSM7_ERECY</name>
<dbReference type="Pfam" id="PF01417">
    <property type="entry name" value="ENTH"/>
    <property type="match status" value="1"/>
</dbReference>
<evidence type="ECO:0000256" key="5">
    <source>
        <dbReference type="ARBA" id="ARBA00022553"/>
    </source>
</evidence>
<dbReference type="GO" id="GO:0030125">
    <property type="term" value="C:clathrin vesicle coat"/>
    <property type="evidence" value="ECO:0007669"/>
    <property type="project" value="TreeGrafter"/>
</dbReference>
<dbReference type="PANTHER" id="PTHR12276:SF110">
    <property type="entry name" value="EPSIN-1-RELATED"/>
    <property type="match status" value="1"/>
</dbReference>
<evidence type="ECO:0000256" key="8">
    <source>
        <dbReference type="SAM" id="MobiDB-lite"/>
    </source>
</evidence>
<feature type="coiled-coil region" evidence="7">
    <location>
        <begin position="174"/>
        <end position="233"/>
    </location>
</feature>
<keyword evidence="11" id="KW-1185">Reference proteome</keyword>
<dbReference type="InterPro" id="IPR008942">
    <property type="entry name" value="ENTH_VHS"/>
</dbReference>
<dbReference type="GO" id="GO:0005543">
    <property type="term" value="F:phospholipid binding"/>
    <property type="evidence" value="ECO:0007669"/>
    <property type="project" value="TreeGrafter"/>
</dbReference>
<dbReference type="PROSITE" id="PS50942">
    <property type="entry name" value="ENTH"/>
    <property type="match status" value="1"/>
</dbReference>
<feature type="region of interest" description="Disordered" evidence="8">
    <location>
        <begin position="346"/>
        <end position="407"/>
    </location>
</feature>
<dbReference type="SMART" id="SM00273">
    <property type="entry name" value="ENTH"/>
    <property type="match status" value="1"/>
</dbReference>
<keyword evidence="4" id="KW-0963">Cytoplasm</keyword>
<dbReference type="RefSeq" id="XP_003646566.1">
    <property type="nucleotide sequence ID" value="XM_003646518.1"/>
</dbReference>
<dbReference type="STRING" id="931890.G8JSM7"/>